<dbReference type="EMBL" id="CAXLJM020000177">
    <property type="protein sequence ID" value="CAL8148800.1"/>
    <property type="molecule type" value="Genomic_DNA"/>
</dbReference>
<feature type="region of interest" description="Disordered" evidence="6">
    <location>
        <begin position="165"/>
        <end position="295"/>
    </location>
</feature>
<dbReference type="Gene3D" id="3.10.50.40">
    <property type="match status" value="1"/>
</dbReference>
<proteinExistence type="inferred from homology"/>
<dbReference type="EC" id="5.2.1.8" evidence="4"/>
<dbReference type="InterPro" id="IPR001179">
    <property type="entry name" value="PPIase_FKBP_dom"/>
</dbReference>
<comment type="catalytic activity">
    <reaction evidence="1 4 5">
        <text>[protein]-peptidylproline (omega=180) = [protein]-peptidylproline (omega=0)</text>
        <dbReference type="Rhea" id="RHEA:16237"/>
        <dbReference type="Rhea" id="RHEA-COMP:10747"/>
        <dbReference type="Rhea" id="RHEA-COMP:10748"/>
        <dbReference type="ChEBI" id="CHEBI:83833"/>
        <dbReference type="ChEBI" id="CHEBI:83834"/>
        <dbReference type="EC" id="5.2.1.8"/>
    </reaction>
</comment>
<sequence length="428" mass="47151">MSKFWGLTVNVGKKFKQQVEESFCISSAAVEPIASDTAIQLFLQQEQTDFLLCTLSPKQGVFQVPLNVRIGRKETIGFLLKGGSIKSKVHLTGFTLPRNEAPVPAVPFKGLQKSILVTEPKSEAKQKKRVSIQETEAYGEVEMESSDDEAQPGALCELRKKIYNGGTHDDEDDDLDDDDEDSDSDSALGDDEINELKQLFQKGKYNPKTGGKLPEEDESDLELLDDDDEEEGDEESEDDDSEELGVNSKQNPKATSTPEIKSIEDSTNSTPRQQCKNDNKKERKGERNLKAVSQTLKTPENKTLNLKTQSAGHTPMKTFTKGGVLVNDIRIGIGQVAKLGKMVTVYYVGRLKQNNKKFDASEGGPGFRFRLGKGEVIRGWDLGVEGMKVGGKRKLVIPAQLAYGKRGAPPDIPPNATLIFEVELKNVS</sequence>
<dbReference type="PIRSF" id="PIRSF001473">
    <property type="entry name" value="FK506-bp_FPR3"/>
    <property type="match status" value="1"/>
</dbReference>
<name>A0ABP1S9Y5_9HEXA</name>
<accession>A0ABP1S9Y5</accession>
<gene>
    <name evidence="8" type="ORF">ODALV1_LOCUS31535</name>
</gene>
<comment type="similarity">
    <text evidence="4">Belongs to the FKBP-type PPIase family.</text>
</comment>
<evidence type="ECO:0000256" key="1">
    <source>
        <dbReference type="ARBA" id="ARBA00000971"/>
    </source>
</evidence>
<feature type="compositionally biased region" description="Polar residues" evidence="6">
    <location>
        <begin position="247"/>
        <end position="274"/>
    </location>
</feature>
<feature type="compositionally biased region" description="Basic and acidic residues" evidence="6">
    <location>
        <begin position="275"/>
        <end position="289"/>
    </location>
</feature>
<reference evidence="8 9" key="1">
    <citation type="submission" date="2024-08" db="EMBL/GenBank/DDBJ databases">
        <authorList>
            <person name="Cucini C."/>
            <person name="Frati F."/>
        </authorList>
    </citation>
    <scope>NUCLEOTIDE SEQUENCE [LARGE SCALE GENOMIC DNA]</scope>
</reference>
<keyword evidence="3 4" id="KW-0413">Isomerase</keyword>
<dbReference type="Gene3D" id="2.60.120.340">
    <property type="entry name" value="Nucleoplasmin core domain"/>
    <property type="match status" value="1"/>
</dbReference>
<dbReference type="PANTHER" id="PTHR43811">
    <property type="entry name" value="FKBP-TYPE PEPTIDYL-PROLYL CIS-TRANS ISOMERASE FKPA"/>
    <property type="match status" value="1"/>
</dbReference>
<evidence type="ECO:0000313" key="9">
    <source>
        <dbReference type="Proteomes" id="UP001642540"/>
    </source>
</evidence>
<dbReference type="Pfam" id="PF17800">
    <property type="entry name" value="NPL"/>
    <property type="match status" value="1"/>
</dbReference>
<dbReference type="InterPro" id="IPR041232">
    <property type="entry name" value="NPL"/>
</dbReference>
<feature type="domain" description="PPIase FKBP-type" evidence="7">
    <location>
        <begin position="340"/>
        <end position="428"/>
    </location>
</feature>
<evidence type="ECO:0000256" key="6">
    <source>
        <dbReference type="SAM" id="MobiDB-lite"/>
    </source>
</evidence>
<dbReference type="Pfam" id="PF00254">
    <property type="entry name" value="FKBP_C"/>
    <property type="match status" value="1"/>
</dbReference>
<keyword evidence="2 4" id="KW-0697">Rotamase</keyword>
<evidence type="ECO:0000259" key="7">
    <source>
        <dbReference type="PROSITE" id="PS50059"/>
    </source>
</evidence>
<evidence type="ECO:0000256" key="4">
    <source>
        <dbReference type="PIRNR" id="PIRNR001473"/>
    </source>
</evidence>
<feature type="compositionally biased region" description="Acidic residues" evidence="6">
    <location>
        <begin position="215"/>
        <end position="243"/>
    </location>
</feature>
<evidence type="ECO:0000313" key="8">
    <source>
        <dbReference type="EMBL" id="CAL8148800.1"/>
    </source>
</evidence>
<dbReference type="InterPro" id="IPR023566">
    <property type="entry name" value="PPIase_Fpr3/Fpr4-like"/>
</dbReference>
<organism evidence="8 9">
    <name type="scientific">Orchesella dallaii</name>
    <dbReference type="NCBI Taxonomy" id="48710"/>
    <lineage>
        <taxon>Eukaryota</taxon>
        <taxon>Metazoa</taxon>
        <taxon>Ecdysozoa</taxon>
        <taxon>Arthropoda</taxon>
        <taxon>Hexapoda</taxon>
        <taxon>Collembola</taxon>
        <taxon>Entomobryomorpha</taxon>
        <taxon>Entomobryoidea</taxon>
        <taxon>Orchesellidae</taxon>
        <taxon>Orchesellinae</taxon>
        <taxon>Orchesella</taxon>
    </lineage>
</organism>
<evidence type="ECO:0000256" key="2">
    <source>
        <dbReference type="ARBA" id="ARBA00023110"/>
    </source>
</evidence>
<comment type="caution">
    <text evidence="8">The sequence shown here is derived from an EMBL/GenBank/DDBJ whole genome shotgun (WGS) entry which is preliminary data.</text>
</comment>
<feature type="compositionally biased region" description="Acidic residues" evidence="6">
    <location>
        <begin position="169"/>
        <end position="193"/>
    </location>
</feature>
<evidence type="ECO:0000256" key="3">
    <source>
        <dbReference type="ARBA" id="ARBA00023235"/>
    </source>
</evidence>
<dbReference type="PANTHER" id="PTHR43811:SF19">
    <property type="entry name" value="39 KDA FK506-BINDING NUCLEAR PROTEIN"/>
    <property type="match status" value="1"/>
</dbReference>
<evidence type="ECO:0000256" key="5">
    <source>
        <dbReference type="PROSITE-ProRule" id="PRU00277"/>
    </source>
</evidence>
<dbReference type="PROSITE" id="PS50059">
    <property type="entry name" value="FKBP_PPIASE"/>
    <property type="match status" value="1"/>
</dbReference>
<dbReference type="Proteomes" id="UP001642540">
    <property type="component" value="Unassembled WGS sequence"/>
</dbReference>
<dbReference type="InterPro" id="IPR046357">
    <property type="entry name" value="PPIase_dom_sf"/>
</dbReference>
<protein>
    <recommendedName>
        <fullName evidence="4">FK506-binding protein</fullName>
        <ecNumber evidence="4">5.2.1.8</ecNumber>
    </recommendedName>
</protein>
<keyword evidence="9" id="KW-1185">Reference proteome</keyword>
<dbReference type="SUPFAM" id="SSF54534">
    <property type="entry name" value="FKBP-like"/>
    <property type="match status" value="1"/>
</dbReference>